<dbReference type="InterPro" id="IPR001789">
    <property type="entry name" value="Sig_transdc_resp-reg_receiver"/>
</dbReference>
<evidence type="ECO:0000313" key="5">
    <source>
        <dbReference type="Proteomes" id="UP000014977"/>
    </source>
</evidence>
<evidence type="ECO:0000259" key="3">
    <source>
        <dbReference type="PROSITE" id="PS50110"/>
    </source>
</evidence>
<dbReference type="EMBL" id="ATHJ01000074">
    <property type="protein sequence ID" value="EPR41565.1"/>
    <property type="molecule type" value="Genomic_DNA"/>
</dbReference>
<dbReference type="InterPro" id="IPR050595">
    <property type="entry name" value="Bact_response_regulator"/>
</dbReference>
<dbReference type="CDD" id="cd00156">
    <property type="entry name" value="REC"/>
    <property type="match status" value="1"/>
</dbReference>
<evidence type="ECO:0000313" key="4">
    <source>
        <dbReference type="EMBL" id="EPR41565.1"/>
    </source>
</evidence>
<dbReference type="GO" id="GO:0000160">
    <property type="term" value="P:phosphorelay signal transduction system"/>
    <property type="evidence" value="ECO:0007669"/>
    <property type="project" value="InterPro"/>
</dbReference>
<dbReference type="PANTHER" id="PTHR44591:SF18">
    <property type="entry name" value="REGULATORY PROTEIN"/>
    <property type="match status" value="1"/>
</dbReference>
<dbReference type="PROSITE" id="PS50110">
    <property type="entry name" value="RESPONSE_REGULATORY"/>
    <property type="match status" value="1"/>
</dbReference>
<dbReference type="eggNOG" id="COG2197">
    <property type="taxonomic scope" value="Bacteria"/>
</dbReference>
<keyword evidence="1 2" id="KW-0597">Phosphoprotein</keyword>
<name>S7TXR3_DESML</name>
<dbReference type="STRING" id="897.B2D07_08975"/>
<keyword evidence="5" id="KW-1185">Reference proteome</keyword>
<reference evidence="4 5" key="1">
    <citation type="journal article" date="2013" name="Genome Announc.">
        <title>Draft genome sequences for three mercury-methylating, sulfate-reducing bacteria.</title>
        <authorList>
            <person name="Brown S.D."/>
            <person name="Hurt R.A.Jr."/>
            <person name="Gilmour C.C."/>
            <person name="Elias D.A."/>
        </authorList>
    </citation>
    <scope>NUCLEOTIDE SEQUENCE [LARGE SCALE GENOMIC DNA]</scope>
    <source>
        <strain evidence="4 5">DSM 2059</strain>
    </source>
</reference>
<accession>S7TXR3</accession>
<organism evidence="4 5">
    <name type="scientific">Desulfococcus multivorans DSM 2059</name>
    <dbReference type="NCBI Taxonomy" id="1121405"/>
    <lineage>
        <taxon>Bacteria</taxon>
        <taxon>Pseudomonadati</taxon>
        <taxon>Thermodesulfobacteriota</taxon>
        <taxon>Desulfobacteria</taxon>
        <taxon>Desulfobacterales</taxon>
        <taxon>Desulfococcaceae</taxon>
        <taxon>Desulfococcus</taxon>
    </lineage>
</organism>
<comment type="caution">
    <text evidence="4">The sequence shown here is derived from an EMBL/GenBank/DDBJ whole genome shotgun (WGS) entry which is preliminary data.</text>
</comment>
<dbReference type="PANTHER" id="PTHR44591">
    <property type="entry name" value="STRESS RESPONSE REGULATOR PROTEIN 1"/>
    <property type="match status" value="1"/>
</dbReference>
<dbReference type="SUPFAM" id="SSF52172">
    <property type="entry name" value="CheY-like"/>
    <property type="match status" value="1"/>
</dbReference>
<sequence>MMSGSTSRESGVSCILVVEDNDQLRKTLCEVLAENLSGVAVVAASSCEEAVARIFRSVPDVIITDIHLPGKSGLVLTEKVKAQYPCLPVIIHTQYTLPEYREAAEALGADLFLVKGKIQLNRLCRLIGGFLD</sequence>
<dbReference type="Proteomes" id="UP000014977">
    <property type="component" value="Unassembled WGS sequence"/>
</dbReference>
<dbReference type="Gene3D" id="3.40.50.2300">
    <property type="match status" value="1"/>
</dbReference>
<evidence type="ECO:0000256" key="1">
    <source>
        <dbReference type="ARBA" id="ARBA00022553"/>
    </source>
</evidence>
<dbReference type="SMART" id="SM00448">
    <property type="entry name" value="REC"/>
    <property type="match status" value="1"/>
</dbReference>
<feature type="domain" description="Response regulatory" evidence="3">
    <location>
        <begin position="14"/>
        <end position="130"/>
    </location>
</feature>
<dbReference type="Pfam" id="PF00072">
    <property type="entry name" value="Response_reg"/>
    <property type="match status" value="1"/>
</dbReference>
<evidence type="ECO:0000256" key="2">
    <source>
        <dbReference type="PROSITE-ProRule" id="PRU00169"/>
    </source>
</evidence>
<feature type="modified residue" description="4-aspartylphosphate" evidence="2">
    <location>
        <position position="65"/>
    </location>
</feature>
<dbReference type="InterPro" id="IPR011006">
    <property type="entry name" value="CheY-like_superfamily"/>
</dbReference>
<dbReference type="AlphaFoldDB" id="S7TXR3"/>
<gene>
    <name evidence="4" type="ORF">dsmv_1998</name>
</gene>
<protein>
    <submittedName>
        <fullName evidence="4">Response regulator receiver protein</fullName>
    </submittedName>
</protein>
<proteinExistence type="predicted"/>